<gene>
    <name evidence="2" type="ORF">XENOCAPTIV_009247</name>
</gene>
<dbReference type="InterPro" id="IPR008145">
    <property type="entry name" value="GK/Ca_channel_bsu"/>
</dbReference>
<organism evidence="2 3">
    <name type="scientific">Xenoophorus captivus</name>
    <dbReference type="NCBI Taxonomy" id="1517983"/>
    <lineage>
        <taxon>Eukaryota</taxon>
        <taxon>Metazoa</taxon>
        <taxon>Chordata</taxon>
        <taxon>Craniata</taxon>
        <taxon>Vertebrata</taxon>
        <taxon>Euteleostomi</taxon>
        <taxon>Actinopterygii</taxon>
        <taxon>Neopterygii</taxon>
        <taxon>Teleostei</taxon>
        <taxon>Neoteleostei</taxon>
        <taxon>Acanthomorphata</taxon>
        <taxon>Ovalentaria</taxon>
        <taxon>Atherinomorphae</taxon>
        <taxon>Cyprinodontiformes</taxon>
        <taxon>Goodeidae</taxon>
        <taxon>Xenoophorus</taxon>
    </lineage>
</organism>
<evidence type="ECO:0000313" key="3">
    <source>
        <dbReference type="Proteomes" id="UP001434883"/>
    </source>
</evidence>
<dbReference type="InterPro" id="IPR050716">
    <property type="entry name" value="MAGUK"/>
</dbReference>
<dbReference type="InterPro" id="IPR008144">
    <property type="entry name" value="Guanylate_kin-like_dom"/>
</dbReference>
<dbReference type="PROSITE" id="PS50052">
    <property type="entry name" value="GUANYLATE_KINASE_2"/>
    <property type="match status" value="1"/>
</dbReference>
<name>A0ABV0RPP2_9TELE</name>
<feature type="domain" description="Guanylate kinase-like" evidence="1">
    <location>
        <begin position="1"/>
        <end position="66"/>
    </location>
</feature>
<protein>
    <recommendedName>
        <fullName evidence="1">Guanylate kinase-like domain-containing protein</fullName>
    </recommendedName>
</protein>
<dbReference type="InterPro" id="IPR027417">
    <property type="entry name" value="P-loop_NTPase"/>
</dbReference>
<dbReference type="Gene3D" id="3.40.50.300">
    <property type="entry name" value="P-loop containing nucleotide triphosphate hydrolases"/>
    <property type="match status" value="1"/>
</dbReference>
<proteinExistence type="predicted"/>
<dbReference type="EMBL" id="JAHRIN010052515">
    <property type="protein sequence ID" value="MEQ2210167.1"/>
    <property type="molecule type" value="Genomic_DNA"/>
</dbReference>
<evidence type="ECO:0000259" key="1">
    <source>
        <dbReference type="PROSITE" id="PS50052"/>
    </source>
</evidence>
<keyword evidence="3" id="KW-1185">Reference proteome</keyword>
<dbReference type="PANTHER" id="PTHR23122">
    <property type="entry name" value="MEMBRANE-ASSOCIATED GUANYLATE KINASE MAGUK"/>
    <property type="match status" value="1"/>
</dbReference>
<sequence>TTRQIKEGEHASREYHFVTKELFEYMVCNHRFVEYGESKGQLYGTSIDAIDEVLKRGRMCIIDIEPPVGSSKNPTCPRVLPFNRNGVNVVYLHLLMFLLCGAPGHVVVNDDLQDACMQLCSVIQQAQNEPQWIPVSWLHAED</sequence>
<comment type="caution">
    <text evidence="2">The sequence shown here is derived from an EMBL/GenBank/DDBJ whole genome shotgun (WGS) entry which is preliminary data.</text>
</comment>
<accession>A0ABV0RPP2</accession>
<feature type="non-terminal residue" evidence="2">
    <location>
        <position position="1"/>
    </location>
</feature>
<dbReference type="Pfam" id="PF00625">
    <property type="entry name" value="Guanylate_kin"/>
    <property type="match status" value="1"/>
</dbReference>
<reference evidence="2 3" key="1">
    <citation type="submission" date="2021-06" db="EMBL/GenBank/DDBJ databases">
        <authorList>
            <person name="Palmer J.M."/>
        </authorList>
    </citation>
    <scope>NUCLEOTIDE SEQUENCE [LARGE SCALE GENOMIC DNA]</scope>
    <source>
        <strain evidence="2 3">XC_2019</strain>
        <tissue evidence="2">Muscle</tissue>
    </source>
</reference>
<evidence type="ECO:0000313" key="2">
    <source>
        <dbReference type="EMBL" id="MEQ2210167.1"/>
    </source>
</evidence>
<dbReference type="Gene3D" id="3.30.63.10">
    <property type="entry name" value="Guanylate Kinase phosphate binding domain"/>
    <property type="match status" value="1"/>
</dbReference>
<dbReference type="SMART" id="SM00072">
    <property type="entry name" value="GuKc"/>
    <property type="match status" value="1"/>
</dbReference>
<dbReference type="SUPFAM" id="SSF52540">
    <property type="entry name" value="P-loop containing nucleoside triphosphate hydrolases"/>
    <property type="match status" value="1"/>
</dbReference>
<dbReference type="Proteomes" id="UP001434883">
    <property type="component" value="Unassembled WGS sequence"/>
</dbReference>